<proteinExistence type="predicted"/>
<comment type="caution">
    <text evidence="1">The sequence shown here is derived from an EMBL/GenBank/DDBJ whole genome shotgun (WGS) entry which is preliminary data.</text>
</comment>
<evidence type="ECO:0000313" key="1">
    <source>
        <dbReference type="EMBL" id="KAK2576467.1"/>
    </source>
</evidence>
<organism evidence="1 2">
    <name type="scientific">Odynerus spinipes</name>
    <dbReference type="NCBI Taxonomy" id="1348599"/>
    <lineage>
        <taxon>Eukaryota</taxon>
        <taxon>Metazoa</taxon>
        <taxon>Ecdysozoa</taxon>
        <taxon>Arthropoda</taxon>
        <taxon>Hexapoda</taxon>
        <taxon>Insecta</taxon>
        <taxon>Pterygota</taxon>
        <taxon>Neoptera</taxon>
        <taxon>Endopterygota</taxon>
        <taxon>Hymenoptera</taxon>
        <taxon>Apocrita</taxon>
        <taxon>Aculeata</taxon>
        <taxon>Vespoidea</taxon>
        <taxon>Vespidae</taxon>
        <taxon>Eumeninae</taxon>
        <taxon>Odynerus</taxon>
    </lineage>
</organism>
<accession>A0AAD9VJY0</accession>
<dbReference type="Proteomes" id="UP001258017">
    <property type="component" value="Unassembled WGS sequence"/>
</dbReference>
<reference evidence="1" key="1">
    <citation type="submission" date="2021-08" db="EMBL/GenBank/DDBJ databases">
        <authorList>
            <person name="Misof B."/>
            <person name="Oliver O."/>
            <person name="Podsiadlowski L."/>
            <person name="Donath A."/>
            <person name="Peters R."/>
            <person name="Mayer C."/>
            <person name="Rust J."/>
            <person name="Gunkel S."/>
            <person name="Lesny P."/>
            <person name="Martin S."/>
            <person name="Oeyen J.P."/>
            <person name="Petersen M."/>
            <person name="Panagiotis P."/>
            <person name="Wilbrandt J."/>
            <person name="Tanja T."/>
        </authorList>
    </citation>
    <scope>NUCLEOTIDE SEQUENCE</scope>
    <source>
        <strain evidence="1">GBR_01_08_01A</strain>
        <tissue evidence="1">Thorax + abdomen</tissue>
    </source>
</reference>
<dbReference type="EMBL" id="JAIFRP010004406">
    <property type="protein sequence ID" value="KAK2576467.1"/>
    <property type="molecule type" value="Genomic_DNA"/>
</dbReference>
<gene>
    <name evidence="1" type="ORF">KPH14_005798</name>
</gene>
<evidence type="ECO:0000313" key="2">
    <source>
        <dbReference type="Proteomes" id="UP001258017"/>
    </source>
</evidence>
<sequence length="140" mass="15947">MDSPSHNFRPILMNEDSFESIGANRGLCDECHNKWTGRGRGLVYRGFEVEPVISLNVEAHGLCGGFATLQSVVTDDHSAVDYVHRILPGEVCRTGREIWRSGTVYLISFNQMSYNEPRRFNPRSLLINRSSRLEITQEFI</sequence>
<dbReference type="AlphaFoldDB" id="A0AAD9VJY0"/>
<keyword evidence="2" id="KW-1185">Reference proteome</keyword>
<reference evidence="1" key="2">
    <citation type="journal article" date="2023" name="Commun. Biol.">
        <title>Intrasexual cuticular hydrocarbon dimorphism in a wasp sheds light on hydrocarbon biosynthesis genes in Hymenoptera.</title>
        <authorList>
            <person name="Moris V.C."/>
            <person name="Podsiadlowski L."/>
            <person name="Martin S."/>
            <person name="Oeyen J.P."/>
            <person name="Donath A."/>
            <person name="Petersen M."/>
            <person name="Wilbrandt J."/>
            <person name="Misof B."/>
            <person name="Liedtke D."/>
            <person name="Thamm M."/>
            <person name="Scheiner R."/>
            <person name="Schmitt T."/>
            <person name="Niehuis O."/>
        </authorList>
    </citation>
    <scope>NUCLEOTIDE SEQUENCE</scope>
    <source>
        <strain evidence="1">GBR_01_08_01A</strain>
    </source>
</reference>
<name>A0AAD9VJY0_9HYME</name>
<protein>
    <submittedName>
        <fullName evidence="1">Uncharacterized protein</fullName>
    </submittedName>
</protein>